<sequence length="436" mass="50347">MDLKEATLIIILVCISQSGFCSFPPGDLANIKESLRISVENATWEHLTYRLERQLHKLWNKESSHEDVIPEIHYHRLRNTAGVFPESIAHKIRRRGIVIIRELLDKSEIKREQSHLVEYIYANKAFEDDNFEKCDGIYWSKAQTRLRQNEDLVKVQRSLLGLFHVRNTSSGDLREPKTLVSGLRIRVPKKNSSPRESSVSKGRLNSSGGDCLERWVNPAYQHVYRHILHDKFEDYDPFEMDERLKLRSRSLHGRPKFLSLFQGWLALSSVGAGSLSVLPLLREATAYVMLRAFLKDVPSEIFPGCKPGEPFFELSPFYHRLLHFNMIPLPSLSPGDAVWWHDDLIHSETEDVKETESIMRLLTGPDYELNKKYSRHLRHNFILKQTLFDNKKHIDERNFKGSSGFEDLNALGKTLMGWSVNPGLEDPSLNKCSCTP</sequence>
<proteinExistence type="evidence at transcript level"/>
<evidence type="ECO:0000313" key="3">
    <source>
        <dbReference type="EMBL" id="ACO11689.1"/>
    </source>
</evidence>
<feature type="region of interest" description="Disordered" evidence="1">
    <location>
        <begin position="184"/>
        <end position="207"/>
    </location>
</feature>
<dbReference type="PANTHER" id="PTHR30613">
    <property type="entry name" value="UNCHARACTERIZED PROTEIN YBIU-RELATED"/>
    <property type="match status" value="1"/>
</dbReference>
<gene>
    <name evidence="3" type="primary">YBIU</name>
</gene>
<dbReference type="EMBL" id="BT077265">
    <property type="protein sequence ID" value="ACO11689.1"/>
    <property type="molecule type" value="mRNA"/>
</dbReference>
<organism evidence="3">
    <name type="scientific">Caligus rogercresseyi</name>
    <name type="common">Sea louse</name>
    <dbReference type="NCBI Taxonomy" id="217165"/>
    <lineage>
        <taxon>Eukaryota</taxon>
        <taxon>Metazoa</taxon>
        <taxon>Ecdysozoa</taxon>
        <taxon>Arthropoda</taxon>
        <taxon>Crustacea</taxon>
        <taxon>Multicrustacea</taxon>
        <taxon>Hexanauplia</taxon>
        <taxon>Copepoda</taxon>
        <taxon>Siphonostomatoida</taxon>
        <taxon>Caligidae</taxon>
        <taxon>Caligus</taxon>
    </lineage>
</organism>
<protein>
    <submittedName>
        <fullName evidence="3">YbiU</fullName>
    </submittedName>
</protein>
<dbReference type="Gene3D" id="2.60.120.330">
    <property type="entry name" value="B-lactam Antibiotic, Isopenicillin N Synthase, Chain"/>
    <property type="match status" value="1"/>
</dbReference>
<name>C1BRN6_CALRO</name>
<evidence type="ECO:0000256" key="2">
    <source>
        <dbReference type="SAM" id="SignalP"/>
    </source>
</evidence>
<feature type="signal peptide" evidence="2">
    <location>
        <begin position="1"/>
        <end position="21"/>
    </location>
</feature>
<dbReference type="InterPro" id="IPR027443">
    <property type="entry name" value="IPNS-like_sf"/>
</dbReference>
<feature type="chain" id="PRO_5002907657" evidence="2">
    <location>
        <begin position="22"/>
        <end position="436"/>
    </location>
</feature>
<feature type="compositionally biased region" description="Polar residues" evidence="1">
    <location>
        <begin position="190"/>
        <end position="207"/>
    </location>
</feature>
<dbReference type="InterPro" id="IPR010856">
    <property type="entry name" value="Gig2-like"/>
</dbReference>
<reference evidence="3" key="1">
    <citation type="submission" date="2009-03" db="EMBL/GenBank/DDBJ databases">
        <title>Caligus rogercresseyi ESTs and full-length cDNAs.</title>
        <authorList>
            <person name="Yasuike M."/>
            <person name="von Schalburg K."/>
            <person name="Cooper G."/>
            <person name="Leong J."/>
            <person name="Jones S.R.M."/>
            <person name="Koop B.F."/>
        </authorList>
    </citation>
    <scope>NUCLEOTIDE SEQUENCE</scope>
    <source>
        <tissue evidence="3">Whole tissue</tissue>
    </source>
</reference>
<dbReference type="Pfam" id="PF07350">
    <property type="entry name" value="Gig2-like"/>
    <property type="match status" value="1"/>
</dbReference>
<dbReference type="AlphaFoldDB" id="C1BRN6"/>
<dbReference type="PANTHER" id="PTHR30613:SF1">
    <property type="entry name" value="DUF1479 DOMAIN PROTEIN (AFU_ORTHOLOGUE AFUA_5G09280)"/>
    <property type="match status" value="1"/>
</dbReference>
<dbReference type="SUPFAM" id="SSF51197">
    <property type="entry name" value="Clavaminate synthase-like"/>
    <property type="match status" value="1"/>
</dbReference>
<accession>C1BRN6</accession>
<keyword evidence="2" id="KW-0732">Signal</keyword>
<evidence type="ECO:0000256" key="1">
    <source>
        <dbReference type="SAM" id="MobiDB-lite"/>
    </source>
</evidence>